<gene>
    <name evidence="1" type="ORF">NP7_07820</name>
</gene>
<dbReference type="RefSeq" id="WP_100270378.1">
    <property type="nucleotide sequence ID" value="NZ_CP024443.1"/>
</dbReference>
<evidence type="ECO:0000313" key="1">
    <source>
        <dbReference type="EMBL" id="ATR79160.1"/>
    </source>
</evidence>
<proteinExistence type="predicted"/>
<sequence length="210" mass="24831">MYSLSNRNRRKFQKHWLSFRLYSRQVIDQPMNMDIHTSRIMAAMELDEKEPLQGALADMFYGCWFDVPYFGDRMLNQVREKLTPTLLQGFDQCVNHGEYVFKVSNLATRWSVLVSPSIVSYQHQTRVSSDDSKVVAQTTIAALLDIMEDDDDLEDQAEQIAEIEEEFFNHCLICHDRLAFSMVWWEMSKNKWDFNDKWLETKEYFAKQAA</sequence>
<dbReference type="AlphaFoldDB" id="A0A2D2LW14"/>
<protein>
    <submittedName>
        <fullName evidence="1">Uncharacterized protein</fullName>
    </submittedName>
</protein>
<accession>A0A2D2LW14</accession>
<dbReference type="Proteomes" id="UP000229340">
    <property type="component" value="Chromosome"/>
</dbReference>
<name>A0A2D2LW14_FAUOS</name>
<evidence type="ECO:0000313" key="2">
    <source>
        <dbReference type="Proteomes" id="UP000229340"/>
    </source>
</evidence>
<organism evidence="1 2">
    <name type="scientific">Faucicola osloensis</name>
    <name type="common">Moraxella osloensis</name>
    <dbReference type="NCBI Taxonomy" id="34062"/>
    <lineage>
        <taxon>Bacteria</taxon>
        <taxon>Pseudomonadati</taxon>
        <taxon>Pseudomonadota</taxon>
        <taxon>Gammaproteobacteria</taxon>
        <taxon>Moraxellales</taxon>
        <taxon>Moraxellaceae</taxon>
        <taxon>Faucicola</taxon>
    </lineage>
</organism>
<dbReference type="EMBL" id="CP024443">
    <property type="protein sequence ID" value="ATR79160.1"/>
    <property type="molecule type" value="Genomic_DNA"/>
</dbReference>
<reference evidence="2" key="1">
    <citation type="submission" date="2017-11" db="EMBL/GenBank/DDBJ databases">
        <title>Complete genome sequence of Moraxella osloensis NP7 isolated from human skin.</title>
        <authorList>
            <person name="Lee K."/>
            <person name="Lim J.Y."/>
            <person name="Hwang I."/>
        </authorList>
    </citation>
    <scope>NUCLEOTIDE SEQUENCE [LARGE SCALE GENOMIC DNA]</scope>
    <source>
        <strain evidence="2">NP7</strain>
    </source>
</reference>